<feature type="compositionally biased region" description="Polar residues" evidence="4">
    <location>
        <begin position="148"/>
        <end position="166"/>
    </location>
</feature>
<evidence type="ECO:0000313" key="6">
    <source>
        <dbReference type="Proteomes" id="UP000800235"/>
    </source>
</evidence>
<evidence type="ECO:0000256" key="2">
    <source>
        <dbReference type="ARBA" id="ARBA00022980"/>
    </source>
</evidence>
<sequence length="293" mass="32764">MEIRTIGAPLLRSQSHLLSFLSASARTSTPYSSLLTRTAKPFVCHSCRQFSTILPFRQQAAAKAVGREDDTPFRLQPPPDNSDVDFLDSVMDFGPTPGASAKHTSHFKGSGNPADDKLYRTAERYGSSAGRSSFDVAMEGVGAPSPEQARTASNASSGNSWIQPKSRQTVIRGRALANKDVVFPTNRGGFAEDTLLATTKPRVLRELDIHLSARTGRTFAVDNNKMTDLGTRLRQLEMLVARNRIKADFNKQKFHERGGLKRKRLASERWRRRFKDGFQRTVTRVQELRRKGW</sequence>
<proteinExistence type="inferred from homology"/>
<dbReference type="InterPro" id="IPR052837">
    <property type="entry name" value="Mitoribosomal_bS21"/>
</dbReference>
<accession>A0A9P4NKE1</accession>
<organism evidence="5 6">
    <name type="scientific">Tothia fuscella</name>
    <dbReference type="NCBI Taxonomy" id="1048955"/>
    <lineage>
        <taxon>Eukaryota</taxon>
        <taxon>Fungi</taxon>
        <taxon>Dikarya</taxon>
        <taxon>Ascomycota</taxon>
        <taxon>Pezizomycotina</taxon>
        <taxon>Dothideomycetes</taxon>
        <taxon>Pleosporomycetidae</taxon>
        <taxon>Venturiales</taxon>
        <taxon>Cylindrosympodiaceae</taxon>
        <taxon>Tothia</taxon>
    </lineage>
</organism>
<comment type="caution">
    <text evidence="5">The sequence shown here is derived from an EMBL/GenBank/DDBJ whole genome shotgun (WGS) entry which is preliminary data.</text>
</comment>
<keyword evidence="6" id="KW-1185">Reference proteome</keyword>
<gene>
    <name evidence="5" type="ORF">EJ08DRAFT_652385</name>
</gene>
<dbReference type="PANTHER" id="PTHR41237:SF1">
    <property type="entry name" value="SMALL RIBOSOMAL SUBUNIT PROTEIN BS21M"/>
    <property type="match status" value="1"/>
</dbReference>
<feature type="region of interest" description="Disordered" evidence="4">
    <location>
        <begin position="139"/>
        <end position="166"/>
    </location>
</feature>
<name>A0A9P4NKE1_9PEZI</name>
<comment type="similarity">
    <text evidence="1">Belongs to the bacterial ribosomal protein bS21 family.</text>
</comment>
<dbReference type="Pfam" id="PF01165">
    <property type="entry name" value="Ribosomal_S21"/>
    <property type="match status" value="1"/>
</dbReference>
<dbReference type="GO" id="GO:0070124">
    <property type="term" value="P:mitochondrial translational initiation"/>
    <property type="evidence" value="ECO:0007669"/>
    <property type="project" value="TreeGrafter"/>
</dbReference>
<dbReference type="InterPro" id="IPR001911">
    <property type="entry name" value="Ribosomal_bS21"/>
</dbReference>
<reference evidence="5" key="1">
    <citation type="journal article" date="2020" name="Stud. Mycol.">
        <title>101 Dothideomycetes genomes: a test case for predicting lifestyles and emergence of pathogens.</title>
        <authorList>
            <person name="Haridas S."/>
            <person name="Albert R."/>
            <person name="Binder M."/>
            <person name="Bloem J."/>
            <person name="Labutti K."/>
            <person name="Salamov A."/>
            <person name="Andreopoulos B."/>
            <person name="Baker S."/>
            <person name="Barry K."/>
            <person name="Bills G."/>
            <person name="Bluhm B."/>
            <person name="Cannon C."/>
            <person name="Castanera R."/>
            <person name="Culley D."/>
            <person name="Daum C."/>
            <person name="Ezra D."/>
            <person name="Gonzalez J."/>
            <person name="Henrissat B."/>
            <person name="Kuo A."/>
            <person name="Liang C."/>
            <person name="Lipzen A."/>
            <person name="Lutzoni F."/>
            <person name="Magnuson J."/>
            <person name="Mondo S."/>
            <person name="Nolan M."/>
            <person name="Ohm R."/>
            <person name="Pangilinan J."/>
            <person name="Park H.-J."/>
            <person name="Ramirez L."/>
            <person name="Alfaro M."/>
            <person name="Sun H."/>
            <person name="Tritt A."/>
            <person name="Yoshinaga Y."/>
            <person name="Zwiers L.-H."/>
            <person name="Turgeon B."/>
            <person name="Goodwin S."/>
            <person name="Spatafora J."/>
            <person name="Crous P."/>
            <person name="Grigoriev I."/>
        </authorList>
    </citation>
    <scope>NUCLEOTIDE SEQUENCE</scope>
    <source>
        <strain evidence="5">CBS 130266</strain>
    </source>
</reference>
<evidence type="ECO:0000256" key="4">
    <source>
        <dbReference type="SAM" id="MobiDB-lite"/>
    </source>
</evidence>
<evidence type="ECO:0008006" key="7">
    <source>
        <dbReference type="Google" id="ProtNLM"/>
    </source>
</evidence>
<dbReference type="EMBL" id="MU007074">
    <property type="protein sequence ID" value="KAF2424520.1"/>
    <property type="molecule type" value="Genomic_DNA"/>
</dbReference>
<evidence type="ECO:0000256" key="3">
    <source>
        <dbReference type="ARBA" id="ARBA00023274"/>
    </source>
</evidence>
<keyword evidence="3" id="KW-0687">Ribonucleoprotein</keyword>
<dbReference type="OrthoDB" id="2501249at2759"/>
<keyword evidence="2" id="KW-0689">Ribosomal protein</keyword>
<evidence type="ECO:0000256" key="1">
    <source>
        <dbReference type="ARBA" id="ARBA00006640"/>
    </source>
</evidence>
<dbReference type="AlphaFoldDB" id="A0A9P4NKE1"/>
<dbReference type="Proteomes" id="UP000800235">
    <property type="component" value="Unassembled WGS sequence"/>
</dbReference>
<protein>
    <recommendedName>
        <fullName evidence="7">Ribosomal protein S21</fullName>
    </recommendedName>
</protein>
<dbReference type="PANTHER" id="PTHR41237">
    <property type="entry name" value="37S RIBOSOMAL PROTEIN MRP21, MITOCHONDRIAL"/>
    <property type="match status" value="1"/>
</dbReference>
<dbReference type="GO" id="GO:0005763">
    <property type="term" value="C:mitochondrial small ribosomal subunit"/>
    <property type="evidence" value="ECO:0007669"/>
    <property type="project" value="TreeGrafter"/>
</dbReference>
<dbReference type="GO" id="GO:0003735">
    <property type="term" value="F:structural constituent of ribosome"/>
    <property type="evidence" value="ECO:0007669"/>
    <property type="project" value="InterPro"/>
</dbReference>
<evidence type="ECO:0000313" key="5">
    <source>
        <dbReference type="EMBL" id="KAF2424520.1"/>
    </source>
</evidence>